<dbReference type="EMBL" id="LR862137">
    <property type="protein sequence ID" value="CAD1844223.1"/>
    <property type="molecule type" value="Genomic_DNA"/>
</dbReference>
<dbReference type="AlphaFoldDB" id="A0A6V7QM65"/>
<organism evidence="1">
    <name type="scientific">Ananas comosus var. bracteatus</name>
    <name type="common">red pineapple</name>
    <dbReference type="NCBI Taxonomy" id="296719"/>
    <lineage>
        <taxon>Eukaryota</taxon>
        <taxon>Viridiplantae</taxon>
        <taxon>Streptophyta</taxon>
        <taxon>Embryophyta</taxon>
        <taxon>Tracheophyta</taxon>
        <taxon>Spermatophyta</taxon>
        <taxon>Magnoliopsida</taxon>
        <taxon>Liliopsida</taxon>
        <taxon>Poales</taxon>
        <taxon>Bromeliaceae</taxon>
        <taxon>Bromelioideae</taxon>
        <taxon>Ananas</taxon>
    </lineage>
</organism>
<reference evidence="1" key="1">
    <citation type="submission" date="2020-07" db="EMBL/GenBank/DDBJ databases">
        <authorList>
            <person name="Lin J."/>
        </authorList>
    </citation>
    <scope>NUCLEOTIDE SEQUENCE</scope>
</reference>
<protein>
    <submittedName>
        <fullName evidence="1">Uncharacterized protein</fullName>
    </submittedName>
</protein>
<gene>
    <name evidence="1" type="ORF">CB5_LOCUS27434</name>
</gene>
<evidence type="ECO:0000313" key="1">
    <source>
        <dbReference type="EMBL" id="CAD1844223.1"/>
    </source>
</evidence>
<sequence length="137" mass="15305">MRRMVAEAVLRREALPRGYLLALRITFLRLTFLYFCGQLFEPLRLEQSNLNTNKNLPIKAHIISHRDDSESKGRGSKKADIDEEELLCGLMDLGVGSVAVVAVGGYGVAHKERGGTVEDEDWLGVEEEELVDALYSL</sequence>
<proteinExistence type="predicted"/>
<name>A0A6V7QM65_ANACO</name>
<accession>A0A6V7QM65</accession>